<dbReference type="VEuPathDB" id="FungiDB:JI435_403890"/>
<sequence>MPELRPTLRLSDPTLCIMNTRIFCTRINDIGGRSPCRAHSAPPLHSSRRGTARNNGLIDRCPRHFRKHCLSSLDQSESPYD</sequence>
<feature type="region of interest" description="Disordered" evidence="1">
    <location>
        <begin position="33"/>
        <end position="58"/>
    </location>
</feature>
<keyword evidence="3" id="KW-1185">Reference proteome</keyword>
<evidence type="ECO:0000313" key="2">
    <source>
        <dbReference type="EMBL" id="QRC93473.1"/>
    </source>
</evidence>
<gene>
    <name evidence="2" type="ORF">JI435_403890</name>
</gene>
<protein>
    <submittedName>
        <fullName evidence="2">Uncharacterized protein</fullName>
    </submittedName>
</protein>
<dbReference type="Proteomes" id="UP000663193">
    <property type="component" value="Chromosome 3"/>
</dbReference>
<name>A0A7U2EUR7_PHANO</name>
<dbReference type="AlphaFoldDB" id="A0A7U2EUR7"/>
<proteinExistence type="predicted"/>
<evidence type="ECO:0000313" key="3">
    <source>
        <dbReference type="Proteomes" id="UP000663193"/>
    </source>
</evidence>
<organism evidence="2 3">
    <name type="scientific">Phaeosphaeria nodorum (strain SN15 / ATCC MYA-4574 / FGSC 10173)</name>
    <name type="common">Glume blotch fungus</name>
    <name type="synonym">Parastagonospora nodorum</name>
    <dbReference type="NCBI Taxonomy" id="321614"/>
    <lineage>
        <taxon>Eukaryota</taxon>
        <taxon>Fungi</taxon>
        <taxon>Dikarya</taxon>
        <taxon>Ascomycota</taxon>
        <taxon>Pezizomycotina</taxon>
        <taxon>Dothideomycetes</taxon>
        <taxon>Pleosporomycetidae</taxon>
        <taxon>Pleosporales</taxon>
        <taxon>Pleosporineae</taxon>
        <taxon>Phaeosphaeriaceae</taxon>
        <taxon>Parastagonospora</taxon>
    </lineage>
</organism>
<dbReference type="EMBL" id="CP069025">
    <property type="protein sequence ID" value="QRC93473.1"/>
    <property type="molecule type" value="Genomic_DNA"/>
</dbReference>
<evidence type="ECO:0000256" key="1">
    <source>
        <dbReference type="SAM" id="MobiDB-lite"/>
    </source>
</evidence>
<accession>A0A7U2EUR7</accession>
<reference evidence="3" key="1">
    <citation type="journal article" date="2021" name="BMC Genomics">
        <title>Chromosome-level genome assembly and manually-curated proteome of model necrotroph Parastagonospora nodorum Sn15 reveals a genome-wide trove of candidate effector homologs, and redundancy of virulence-related functions within an accessory chromosome.</title>
        <authorList>
            <person name="Bertazzoni S."/>
            <person name="Jones D.A.B."/>
            <person name="Phan H.T."/>
            <person name="Tan K.-C."/>
            <person name="Hane J.K."/>
        </authorList>
    </citation>
    <scope>NUCLEOTIDE SEQUENCE [LARGE SCALE GENOMIC DNA]</scope>
    <source>
        <strain evidence="3">SN15 / ATCC MYA-4574 / FGSC 10173)</strain>
    </source>
</reference>